<dbReference type="PANTHER" id="PTHR22911:SF79">
    <property type="entry name" value="MOBA-LIKE NTP TRANSFERASE DOMAIN-CONTAINING PROTEIN"/>
    <property type="match status" value="1"/>
</dbReference>
<evidence type="ECO:0000313" key="4">
    <source>
        <dbReference type="Proteomes" id="UP000603865"/>
    </source>
</evidence>
<feature type="transmembrane region" description="Helical" evidence="1">
    <location>
        <begin position="136"/>
        <end position="155"/>
    </location>
</feature>
<feature type="transmembrane region" description="Helical" evidence="1">
    <location>
        <begin position="281"/>
        <end position="300"/>
    </location>
</feature>
<feature type="transmembrane region" description="Helical" evidence="1">
    <location>
        <begin position="15"/>
        <end position="37"/>
    </location>
</feature>
<dbReference type="Pfam" id="PF00892">
    <property type="entry name" value="EamA"/>
    <property type="match status" value="2"/>
</dbReference>
<feature type="domain" description="EamA" evidence="2">
    <location>
        <begin position="14"/>
        <end position="151"/>
    </location>
</feature>
<dbReference type="AlphaFoldDB" id="A0A918FDT0"/>
<sequence length="315" mass="33165">MTQPLTVPRPASTTGLPFILLAALLWGTIAITVAAIYRLAPLDPIRVGFYRVVFAAPALLLLMVLTGQYRGVRLSRPFLNQAGLMGLAIASDQVCNFTAIQTVGVSIASLVSLCTAPLLVAVFGALVLRESFPPRLYGLLGTALLGTALLVYRPVGLDGPHPLLGIAWAFGSALSYATILLCSRTLSTLAPPLVSLATSFSIAALLLLPVAAHQGVSLQVSWRVWGLLAYLGIVATGVGYLLFLLGMRHTSATIASVATLLEPFLAVVLAILFFGEHLTSLGFLGGGILLLSLGFLPVMLNQGVKHHGHPLETDR</sequence>
<gene>
    <name evidence="3" type="ORF">GCM10008957_46960</name>
</gene>
<feature type="transmembrane region" description="Helical" evidence="1">
    <location>
        <begin position="224"/>
        <end position="245"/>
    </location>
</feature>
<feature type="transmembrane region" description="Helical" evidence="1">
    <location>
        <begin position="49"/>
        <end position="69"/>
    </location>
</feature>
<reference evidence="3" key="2">
    <citation type="submission" date="2020-09" db="EMBL/GenBank/DDBJ databases">
        <authorList>
            <person name="Sun Q."/>
            <person name="Ohkuma M."/>
        </authorList>
    </citation>
    <scope>NUCLEOTIDE SEQUENCE</scope>
    <source>
        <strain evidence="3">JCM 31311</strain>
    </source>
</reference>
<dbReference type="InterPro" id="IPR037185">
    <property type="entry name" value="EmrE-like"/>
</dbReference>
<evidence type="ECO:0000256" key="1">
    <source>
        <dbReference type="SAM" id="Phobius"/>
    </source>
</evidence>
<dbReference type="Proteomes" id="UP000603865">
    <property type="component" value="Unassembled WGS sequence"/>
</dbReference>
<dbReference type="PANTHER" id="PTHR22911">
    <property type="entry name" value="ACYL-MALONYL CONDENSING ENZYME-RELATED"/>
    <property type="match status" value="1"/>
</dbReference>
<reference evidence="3" key="1">
    <citation type="journal article" date="2014" name="Int. J. Syst. Evol. Microbiol.">
        <title>Complete genome sequence of Corynebacterium casei LMG S-19264T (=DSM 44701T), isolated from a smear-ripened cheese.</title>
        <authorList>
            <consortium name="US DOE Joint Genome Institute (JGI-PGF)"/>
            <person name="Walter F."/>
            <person name="Albersmeier A."/>
            <person name="Kalinowski J."/>
            <person name="Ruckert C."/>
        </authorList>
    </citation>
    <scope>NUCLEOTIDE SEQUENCE</scope>
    <source>
        <strain evidence="3">JCM 31311</strain>
    </source>
</reference>
<dbReference type="EMBL" id="BMQL01000050">
    <property type="protein sequence ID" value="GGR30802.1"/>
    <property type="molecule type" value="Genomic_DNA"/>
</dbReference>
<keyword evidence="1" id="KW-0812">Transmembrane</keyword>
<keyword evidence="1" id="KW-1133">Transmembrane helix</keyword>
<keyword evidence="4" id="KW-1185">Reference proteome</keyword>
<feature type="domain" description="EamA" evidence="2">
    <location>
        <begin position="164"/>
        <end position="294"/>
    </location>
</feature>
<keyword evidence="1" id="KW-0472">Membrane</keyword>
<dbReference type="InterPro" id="IPR000620">
    <property type="entry name" value="EamA_dom"/>
</dbReference>
<protein>
    <submittedName>
        <fullName evidence="3">Membrane protein</fullName>
    </submittedName>
</protein>
<dbReference type="RefSeq" id="WP_189092948.1">
    <property type="nucleotide sequence ID" value="NZ_BMQL01000050.1"/>
</dbReference>
<feature type="transmembrane region" description="Helical" evidence="1">
    <location>
        <begin position="252"/>
        <end position="275"/>
    </location>
</feature>
<name>A0A918FDT0_9DEIO</name>
<evidence type="ECO:0000259" key="2">
    <source>
        <dbReference type="Pfam" id="PF00892"/>
    </source>
</evidence>
<comment type="caution">
    <text evidence="3">The sequence shown here is derived from an EMBL/GenBank/DDBJ whole genome shotgun (WGS) entry which is preliminary data.</text>
</comment>
<proteinExistence type="predicted"/>
<accession>A0A918FDT0</accession>
<dbReference type="SUPFAM" id="SSF103481">
    <property type="entry name" value="Multidrug resistance efflux transporter EmrE"/>
    <property type="match status" value="2"/>
</dbReference>
<evidence type="ECO:0000313" key="3">
    <source>
        <dbReference type="EMBL" id="GGR30802.1"/>
    </source>
</evidence>
<feature type="transmembrane region" description="Helical" evidence="1">
    <location>
        <begin position="107"/>
        <end position="129"/>
    </location>
</feature>
<feature type="transmembrane region" description="Helical" evidence="1">
    <location>
        <begin position="193"/>
        <end position="212"/>
    </location>
</feature>
<feature type="transmembrane region" description="Helical" evidence="1">
    <location>
        <begin position="161"/>
        <end position="181"/>
    </location>
</feature>
<organism evidence="3 4">
    <name type="scientific">Deinococcus ruber</name>
    <dbReference type="NCBI Taxonomy" id="1848197"/>
    <lineage>
        <taxon>Bacteria</taxon>
        <taxon>Thermotogati</taxon>
        <taxon>Deinococcota</taxon>
        <taxon>Deinococci</taxon>
        <taxon>Deinococcales</taxon>
        <taxon>Deinococcaceae</taxon>
        <taxon>Deinococcus</taxon>
    </lineage>
</organism>
<dbReference type="GO" id="GO:0016020">
    <property type="term" value="C:membrane"/>
    <property type="evidence" value="ECO:0007669"/>
    <property type="project" value="InterPro"/>
</dbReference>